<dbReference type="InterPro" id="IPR027938">
    <property type="entry name" value="Adipogenin"/>
</dbReference>
<dbReference type="Pfam" id="PF15202">
    <property type="entry name" value="Adipogenin"/>
    <property type="match status" value="1"/>
</dbReference>
<dbReference type="AlphaFoldDB" id="A0A6J1TR96"/>
<organism evidence="3 4">
    <name type="scientific">Notechis scutatus</name>
    <name type="common">mainland tiger snake</name>
    <dbReference type="NCBI Taxonomy" id="8663"/>
    <lineage>
        <taxon>Eukaryota</taxon>
        <taxon>Metazoa</taxon>
        <taxon>Chordata</taxon>
        <taxon>Craniata</taxon>
        <taxon>Vertebrata</taxon>
        <taxon>Euteleostomi</taxon>
        <taxon>Lepidosauria</taxon>
        <taxon>Squamata</taxon>
        <taxon>Bifurcata</taxon>
        <taxon>Unidentata</taxon>
        <taxon>Episquamata</taxon>
        <taxon>Toxicofera</taxon>
        <taxon>Serpentes</taxon>
        <taxon>Colubroidea</taxon>
        <taxon>Elapidae</taxon>
        <taxon>Hydrophiinae</taxon>
        <taxon>Notechis</taxon>
    </lineage>
</organism>
<evidence type="ECO:0000313" key="3">
    <source>
        <dbReference type="Proteomes" id="UP000504612"/>
    </source>
</evidence>
<dbReference type="GeneID" id="113410480"/>
<reference evidence="4" key="1">
    <citation type="submission" date="2025-08" db="UniProtKB">
        <authorList>
            <consortium name="RefSeq"/>
        </authorList>
    </citation>
    <scope>IDENTIFICATION</scope>
</reference>
<feature type="region of interest" description="Disordered" evidence="1">
    <location>
        <begin position="52"/>
        <end position="78"/>
    </location>
</feature>
<protein>
    <submittedName>
        <fullName evidence="4">Adipogenin isoform X1</fullName>
    </submittedName>
</protein>
<evidence type="ECO:0000256" key="1">
    <source>
        <dbReference type="SAM" id="MobiDB-lite"/>
    </source>
</evidence>
<evidence type="ECO:0000313" key="4">
    <source>
        <dbReference type="RefSeq" id="XP_026520856.1"/>
    </source>
</evidence>
<dbReference type="GO" id="GO:0045444">
    <property type="term" value="P:fat cell differentiation"/>
    <property type="evidence" value="ECO:0007669"/>
    <property type="project" value="InterPro"/>
</dbReference>
<dbReference type="PANTHER" id="PTHR38499:SF1">
    <property type="entry name" value="ADIPOGENIN"/>
    <property type="match status" value="1"/>
</dbReference>
<feature type="transmembrane region" description="Helical" evidence="2">
    <location>
        <begin position="12"/>
        <end position="36"/>
    </location>
</feature>
<keyword evidence="2" id="KW-0472">Membrane</keyword>
<keyword evidence="2" id="KW-1133">Transmembrane helix</keyword>
<proteinExistence type="predicted"/>
<name>A0A6J1TR96_9SAUR</name>
<sequence length="146" mass="16654">MKYPLVPLINDLTFPFLFFWFCLPFGILLILLIFWFQHLLNEVEVPITKEIKMPPCDDPDGNTDLKSEHESSGNNSRSKCRKALKFDMNLTPVLEKLGCRPAHLSSKETEKSLSACISQQLNQCGRQYCSEKNLMYNTPVPSSLVA</sequence>
<dbReference type="Proteomes" id="UP000504612">
    <property type="component" value="Unplaced"/>
</dbReference>
<evidence type="ECO:0000256" key="2">
    <source>
        <dbReference type="SAM" id="Phobius"/>
    </source>
</evidence>
<dbReference type="KEGG" id="nss:113410480"/>
<keyword evidence="2" id="KW-0812">Transmembrane</keyword>
<accession>A0A6J1TR96</accession>
<dbReference type="RefSeq" id="XP_026520856.1">
    <property type="nucleotide sequence ID" value="XM_026665071.1"/>
</dbReference>
<dbReference type="PANTHER" id="PTHR38499">
    <property type="entry name" value="ADIPOGENIN"/>
    <property type="match status" value="1"/>
</dbReference>
<keyword evidence="3" id="KW-1185">Reference proteome</keyword>
<dbReference type="CTD" id="149685"/>
<gene>
    <name evidence="4" type="primary">ADIG</name>
</gene>